<organism evidence="1 2">
    <name type="scientific">Arachis hypogaea</name>
    <name type="common">Peanut</name>
    <dbReference type="NCBI Taxonomy" id="3818"/>
    <lineage>
        <taxon>Eukaryota</taxon>
        <taxon>Viridiplantae</taxon>
        <taxon>Streptophyta</taxon>
        <taxon>Embryophyta</taxon>
        <taxon>Tracheophyta</taxon>
        <taxon>Spermatophyta</taxon>
        <taxon>Magnoliopsida</taxon>
        <taxon>eudicotyledons</taxon>
        <taxon>Gunneridae</taxon>
        <taxon>Pentapetalae</taxon>
        <taxon>rosids</taxon>
        <taxon>fabids</taxon>
        <taxon>Fabales</taxon>
        <taxon>Fabaceae</taxon>
        <taxon>Papilionoideae</taxon>
        <taxon>50 kb inversion clade</taxon>
        <taxon>dalbergioids sensu lato</taxon>
        <taxon>Dalbergieae</taxon>
        <taxon>Pterocarpus clade</taxon>
        <taxon>Arachis</taxon>
    </lineage>
</organism>
<dbReference type="AlphaFoldDB" id="A0A444YHC3"/>
<comment type="caution">
    <text evidence="1">The sequence shown here is derived from an EMBL/GenBank/DDBJ whole genome shotgun (WGS) entry which is preliminary data.</text>
</comment>
<evidence type="ECO:0000313" key="1">
    <source>
        <dbReference type="EMBL" id="RYR01342.1"/>
    </source>
</evidence>
<sequence>MLTAELHLPIDAPAQQWHQHIHLHLHCDRQIFPIPSPTTGDRQLNRKVYRLQSFDSNSDR</sequence>
<evidence type="ECO:0000313" key="2">
    <source>
        <dbReference type="Proteomes" id="UP000289738"/>
    </source>
</evidence>
<dbReference type="Proteomes" id="UP000289738">
    <property type="component" value="Chromosome B06"/>
</dbReference>
<reference evidence="1 2" key="1">
    <citation type="submission" date="2019-01" db="EMBL/GenBank/DDBJ databases">
        <title>Sequencing of cultivated peanut Arachis hypogaea provides insights into genome evolution and oil improvement.</title>
        <authorList>
            <person name="Chen X."/>
        </authorList>
    </citation>
    <scope>NUCLEOTIDE SEQUENCE [LARGE SCALE GENOMIC DNA]</scope>
    <source>
        <strain evidence="2">cv. Fuhuasheng</strain>
        <tissue evidence="1">Leaves</tissue>
    </source>
</reference>
<keyword evidence="2" id="KW-1185">Reference proteome</keyword>
<dbReference type="EMBL" id="SDMP01000016">
    <property type="protein sequence ID" value="RYR01342.1"/>
    <property type="molecule type" value="Genomic_DNA"/>
</dbReference>
<accession>A0A444YHC3</accession>
<protein>
    <submittedName>
        <fullName evidence="1">Uncharacterized protein</fullName>
    </submittedName>
</protein>
<name>A0A444YHC3_ARAHY</name>
<gene>
    <name evidence="1" type="ORF">Ahy_B06g080211</name>
</gene>
<proteinExistence type="predicted"/>